<proteinExistence type="predicted"/>
<reference evidence="3 4" key="1">
    <citation type="journal article" date="2014" name="Antonie Van Leeuwenhoek">
        <title>Hyphomonas beringensis sp. nov. and Hyphomonas chukchiensis sp. nov., isolated from surface seawater of the Bering Sea and Chukchi Sea.</title>
        <authorList>
            <person name="Li C."/>
            <person name="Lai Q."/>
            <person name="Li G."/>
            <person name="Dong C."/>
            <person name="Wang J."/>
            <person name="Liao Y."/>
            <person name="Shao Z."/>
        </authorList>
    </citation>
    <scope>NUCLEOTIDE SEQUENCE [LARGE SCALE GENOMIC DNA]</scope>
    <source>
        <strain evidence="3 4">MHS-3</strain>
    </source>
</reference>
<dbReference type="GO" id="GO:0016740">
    <property type="term" value="F:transferase activity"/>
    <property type="evidence" value="ECO:0007669"/>
    <property type="project" value="UniProtKB-KW"/>
</dbReference>
<feature type="transmembrane region" description="Helical" evidence="1">
    <location>
        <begin position="210"/>
        <end position="231"/>
    </location>
</feature>
<dbReference type="EMBL" id="ARYH01000001">
    <property type="protein sequence ID" value="KCZ85727.1"/>
    <property type="molecule type" value="Genomic_DNA"/>
</dbReference>
<keyword evidence="1" id="KW-0472">Membrane</keyword>
<protein>
    <submittedName>
        <fullName evidence="3">Glycosyl transferase family 2</fullName>
    </submittedName>
</protein>
<keyword evidence="3" id="KW-0808">Transferase</keyword>
<dbReference type="PANTHER" id="PTHR48090">
    <property type="entry name" value="UNDECAPRENYL-PHOSPHATE 4-DEOXY-4-FORMAMIDO-L-ARABINOSE TRANSFERASE-RELATED"/>
    <property type="match status" value="1"/>
</dbReference>
<dbReference type="InterPro" id="IPR001173">
    <property type="entry name" value="Glyco_trans_2-like"/>
</dbReference>
<dbReference type="SUPFAM" id="SSF53448">
    <property type="entry name" value="Nucleotide-diphospho-sugar transferases"/>
    <property type="match status" value="1"/>
</dbReference>
<gene>
    <name evidence="3" type="ORF">HAD_08580</name>
</gene>
<dbReference type="InterPro" id="IPR029044">
    <property type="entry name" value="Nucleotide-diphossugar_trans"/>
</dbReference>
<dbReference type="eggNOG" id="COG0463">
    <property type="taxonomic scope" value="Bacteria"/>
</dbReference>
<dbReference type="InterPro" id="IPR050256">
    <property type="entry name" value="Glycosyltransferase_2"/>
</dbReference>
<keyword evidence="1" id="KW-1133">Transmembrane helix</keyword>
<dbReference type="Pfam" id="PF00535">
    <property type="entry name" value="Glycos_transf_2"/>
    <property type="match status" value="1"/>
</dbReference>
<feature type="transmembrane region" description="Helical" evidence="1">
    <location>
        <begin position="265"/>
        <end position="288"/>
    </location>
</feature>
<dbReference type="Proteomes" id="UP000027446">
    <property type="component" value="Unassembled WGS sequence"/>
</dbReference>
<feature type="domain" description="Glycosyltransferase 2-like" evidence="2">
    <location>
        <begin position="3"/>
        <end position="132"/>
    </location>
</feature>
<dbReference type="AlphaFoldDB" id="A0A069E6R1"/>
<organism evidence="3 4">
    <name type="scientific">Hyphomonas adhaerens MHS-3</name>
    <dbReference type="NCBI Taxonomy" id="1280949"/>
    <lineage>
        <taxon>Bacteria</taxon>
        <taxon>Pseudomonadati</taxon>
        <taxon>Pseudomonadota</taxon>
        <taxon>Alphaproteobacteria</taxon>
        <taxon>Hyphomonadales</taxon>
        <taxon>Hyphomonadaceae</taxon>
        <taxon>Hyphomonas</taxon>
    </lineage>
</organism>
<dbReference type="PATRIC" id="fig|1280949.3.peg.1751"/>
<sequence>MAIVTPVLNDWASFAMLVKDIAQQDSLAAYDITVVAVDDGSTVIEPPPPSSLTGPVKRVVVIELNANQGHQRAIALGLAHVHQTLKPDVVIAMDSDGEDVPSDIGSMMDLSAEKPGTLIVAQRAKRSENIIFKTFYGVYKLAFRLLTGKLISFGNFSLIPADRVPNLIFNSGIWNNFAATMLKSRVPIDFVPTHRGTRYQGESKMNFTSLMIHGFSAISVFTDVVIGRIILGLVGTSVLAALLVCLVVFMKFFTTAFVPGYATNVILFVLTVLALTLFTGFLLVLSLLAGRDKQSALPTDLFGKLVRQIRQIDAETLVEVSAKSSAGA</sequence>
<accession>A0A069E6R1</accession>
<evidence type="ECO:0000313" key="3">
    <source>
        <dbReference type="EMBL" id="KCZ85727.1"/>
    </source>
</evidence>
<name>A0A069E6R1_9PROT</name>
<dbReference type="STRING" id="1280949.HAD_08580"/>
<keyword evidence="4" id="KW-1185">Reference proteome</keyword>
<evidence type="ECO:0000313" key="4">
    <source>
        <dbReference type="Proteomes" id="UP000027446"/>
    </source>
</evidence>
<evidence type="ECO:0000259" key="2">
    <source>
        <dbReference type="Pfam" id="PF00535"/>
    </source>
</evidence>
<comment type="caution">
    <text evidence="3">The sequence shown here is derived from an EMBL/GenBank/DDBJ whole genome shotgun (WGS) entry which is preliminary data.</text>
</comment>
<feature type="transmembrane region" description="Helical" evidence="1">
    <location>
        <begin position="238"/>
        <end position="259"/>
    </location>
</feature>
<dbReference type="Gene3D" id="3.90.550.10">
    <property type="entry name" value="Spore Coat Polysaccharide Biosynthesis Protein SpsA, Chain A"/>
    <property type="match status" value="1"/>
</dbReference>
<keyword evidence="1" id="KW-0812">Transmembrane</keyword>
<evidence type="ECO:0000256" key="1">
    <source>
        <dbReference type="SAM" id="Phobius"/>
    </source>
</evidence>